<dbReference type="EMBL" id="JBCEZU010000575">
    <property type="protein sequence ID" value="KAK9516615.1"/>
    <property type="molecule type" value="Genomic_DNA"/>
</dbReference>
<sequence length="74" mass="8647">MSGEDNMRQWWCGWWNRDVRLPRRIEMKETGRIEPGAAGRDERDADNTSCNIDEEAEGKGRVVVEAAWTAWCYK</sequence>
<dbReference type="AlphaFoldDB" id="A0AAW1E474"/>
<evidence type="ECO:0000256" key="1">
    <source>
        <dbReference type="SAM" id="MobiDB-lite"/>
    </source>
</evidence>
<gene>
    <name evidence="2" type="ORF">VZT92_024535</name>
</gene>
<reference evidence="2 3" key="1">
    <citation type="journal article" date="2024" name="Genome Biol. Evol.">
        <title>Chromosome-level genome assembly of the viviparous eelpout Zoarces viviparus.</title>
        <authorList>
            <person name="Fuhrmann N."/>
            <person name="Brasseur M.V."/>
            <person name="Bakowski C.E."/>
            <person name="Podsiadlowski L."/>
            <person name="Prost S."/>
            <person name="Krehenwinkel H."/>
            <person name="Mayer C."/>
        </authorList>
    </citation>
    <scope>NUCLEOTIDE SEQUENCE [LARGE SCALE GENOMIC DNA]</scope>
    <source>
        <strain evidence="2">NO-MEL_2022_Ind0_liver</strain>
    </source>
</reference>
<evidence type="ECO:0000313" key="2">
    <source>
        <dbReference type="EMBL" id="KAK9516615.1"/>
    </source>
</evidence>
<evidence type="ECO:0000313" key="3">
    <source>
        <dbReference type="Proteomes" id="UP001488805"/>
    </source>
</evidence>
<accession>A0AAW1E474</accession>
<proteinExistence type="predicted"/>
<dbReference type="Proteomes" id="UP001488805">
    <property type="component" value="Unassembled WGS sequence"/>
</dbReference>
<comment type="caution">
    <text evidence="2">The sequence shown here is derived from an EMBL/GenBank/DDBJ whole genome shotgun (WGS) entry which is preliminary data.</text>
</comment>
<name>A0AAW1E474_ZOAVI</name>
<organism evidence="2 3">
    <name type="scientific">Zoarces viviparus</name>
    <name type="common">Viviparous eelpout</name>
    <name type="synonym">Blennius viviparus</name>
    <dbReference type="NCBI Taxonomy" id="48416"/>
    <lineage>
        <taxon>Eukaryota</taxon>
        <taxon>Metazoa</taxon>
        <taxon>Chordata</taxon>
        <taxon>Craniata</taxon>
        <taxon>Vertebrata</taxon>
        <taxon>Euteleostomi</taxon>
        <taxon>Actinopterygii</taxon>
        <taxon>Neopterygii</taxon>
        <taxon>Teleostei</taxon>
        <taxon>Neoteleostei</taxon>
        <taxon>Acanthomorphata</taxon>
        <taxon>Eupercaria</taxon>
        <taxon>Perciformes</taxon>
        <taxon>Cottioidei</taxon>
        <taxon>Zoarcales</taxon>
        <taxon>Zoarcidae</taxon>
        <taxon>Zoarcinae</taxon>
        <taxon>Zoarces</taxon>
    </lineage>
</organism>
<feature type="region of interest" description="Disordered" evidence="1">
    <location>
        <begin position="31"/>
        <end position="52"/>
    </location>
</feature>
<keyword evidence="3" id="KW-1185">Reference proteome</keyword>
<protein>
    <submittedName>
        <fullName evidence="2">Uncharacterized protein</fullName>
    </submittedName>
</protein>